<keyword evidence="6" id="KW-1185">Reference proteome</keyword>
<dbReference type="SUPFAM" id="SSF46785">
    <property type="entry name" value="Winged helix' DNA-binding domain"/>
    <property type="match status" value="1"/>
</dbReference>
<feature type="domain" description="HTH arsR-type" evidence="4">
    <location>
        <begin position="3"/>
        <end position="99"/>
    </location>
</feature>
<dbReference type="AlphaFoldDB" id="A0A917W475"/>
<dbReference type="Proteomes" id="UP000613840">
    <property type="component" value="Unassembled WGS sequence"/>
</dbReference>
<dbReference type="NCBIfam" id="NF033788">
    <property type="entry name" value="HTH_metalloreg"/>
    <property type="match status" value="1"/>
</dbReference>
<dbReference type="Gene3D" id="1.10.10.10">
    <property type="entry name" value="Winged helix-like DNA-binding domain superfamily/Winged helix DNA-binding domain"/>
    <property type="match status" value="1"/>
</dbReference>
<dbReference type="InterPro" id="IPR051081">
    <property type="entry name" value="HTH_MetalResp_TranReg"/>
</dbReference>
<gene>
    <name evidence="5" type="primary">arsR</name>
    <name evidence="5" type="ORF">GCM10011575_25710</name>
</gene>
<dbReference type="SMART" id="SM00418">
    <property type="entry name" value="HTH_ARSR"/>
    <property type="match status" value="1"/>
</dbReference>
<sequence>MNVPREKAEFYASRFRCLAHPTRLLILHVLATEARPLSVGEIVDRVDVGQPTVSAHLRRLVEMGFVLVEHHGTSSLNWLNTCYIERFPAAAEFVMERAAGDLMSASINDPRRD</sequence>
<evidence type="ECO:0000256" key="2">
    <source>
        <dbReference type="ARBA" id="ARBA00023125"/>
    </source>
</evidence>
<keyword evidence="3" id="KW-0804">Transcription</keyword>
<dbReference type="InterPro" id="IPR036388">
    <property type="entry name" value="WH-like_DNA-bd_sf"/>
</dbReference>
<dbReference type="InterPro" id="IPR036390">
    <property type="entry name" value="WH_DNA-bd_sf"/>
</dbReference>
<dbReference type="PRINTS" id="PR00778">
    <property type="entry name" value="HTHARSR"/>
</dbReference>
<dbReference type="CDD" id="cd00090">
    <property type="entry name" value="HTH_ARSR"/>
    <property type="match status" value="1"/>
</dbReference>
<proteinExistence type="predicted"/>
<dbReference type="GO" id="GO:0003700">
    <property type="term" value="F:DNA-binding transcription factor activity"/>
    <property type="evidence" value="ECO:0007669"/>
    <property type="project" value="InterPro"/>
</dbReference>
<keyword evidence="1" id="KW-0805">Transcription regulation</keyword>
<dbReference type="PROSITE" id="PS50987">
    <property type="entry name" value="HTH_ARSR_2"/>
    <property type="match status" value="1"/>
</dbReference>
<name>A0A917W475_9ACTN</name>
<evidence type="ECO:0000256" key="1">
    <source>
        <dbReference type="ARBA" id="ARBA00023015"/>
    </source>
</evidence>
<comment type="caution">
    <text evidence="5">The sequence shown here is derived from an EMBL/GenBank/DDBJ whole genome shotgun (WGS) entry which is preliminary data.</text>
</comment>
<evidence type="ECO:0000256" key="3">
    <source>
        <dbReference type="ARBA" id="ARBA00023163"/>
    </source>
</evidence>
<dbReference type="InterPro" id="IPR001845">
    <property type="entry name" value="HTH_ArsR_DNA-bd_dom"/>
</dbReference>
<dbReference type="GO" id="GO:0003677">
    <property type="term" value="F:DNA binding"/>
    <property type="evidence" value="ECO:0007669"/>
    <property type="project" value="UniProtKB-KW"/>
</dbReference>
<dbReference type="EMBL" id="BMMZ01000005">
    <property type="protein sequence ID" value="GGL66084.1"/>
    <property type="molecule type" value="Genomic_DNA"/>
</dbReference>
<organism evidence="5 6">
    <name type="scientific">Microlunatus endophyticus</name>
    <dbReference type="NCBI Taxonomy" id="1716077"/>
    <lineage>
        <taxon>Bacteria</taxon>
        <taxon>Bacillati</taxon>
        <taxon>Actinomycetota</taxon>
        <taxon>Actinomycetes</taxon>
        <taxon>Propionibacteriales</taxon>
        <taxon>Propionibacteriaceae</taxon>
        <taxon>Microlunatus</taxon>
    </lineage>
</organism>
<evidence type="ECO:0000313" key="5">
    <source>
        <dbReference type="EMBL" id="GGL66084.1"/>
    </source>
</evidence>
<protein>
    <submittedName>
        <fullName evidence="5">Transcriptional regulator</fullName>
    </submittedName>
</protein>
<reference evidence="5" key="2">
    <citation type="submission" date="2020-09" db="EMBL/GenBank/DDBJ databases">
        <authorList>
            <person name="Sun Q."/>
            <person name="Zhou Y."/>
        </authorList>
    </citation>
    <scope>NUCLEOTIDE SEQUENCE</scope>
    <source>
        <strain evidence="5">CGMCC 4.7306</strain>
    </source>
</reference>
<dbReference type="PANTHER" id="PTHR33154">
    <property type="entry name" value="TRANSCRIPTIONAL REGULATOR, ARSR FAMILY"/>
    <property type="match status" value="1"/>
</dbReference>
<dbReference type="PANTHER" id="PTHR33154:SF33">
    <property type="entry name" value="TRANSCRIPTIONAL REPRESSOR SDPR"/>
    <property type="match status" value="1"/>
</dbReference>
<dbReference type="InterPro" id="IPR011991">
    <property type="entry name" value="ArsR-like_HTH"/>
</dbReference>
<accession>A0A917W475</accession>
<evidence type="ECO:0000313" key="6">
    <source>
        <dbReference type="Proteomes" id="UP000613840"/>
    </source>
</evidence>
<keyword evidence="2" id="KW-0238">DNA-binding</keyword>
<reference evidence="5" key="1">
    <citation type="journal article" date="2014" name="Int. J. Syst. Evol. Microbiol.">
        <title>Complete genome sequence of Corynebacterium casei LMG S-19264T (=DSM 44701T), isolated from a smear-ripened cheese.</title>
        <authorList>
            <consortium name="US DOE Joint Genome Institute (JGI-PGF)"/>
            <person name="Walter F."/>
            <person name="Albersmeier A."/>
            <person name="Kalinowski J."/>
            <person name="Ruckert C."/>
        </authorList>
    </citation>
    <scope>NUCLEOTIDE SEQUENCE</scope>
    <source>
        <strain evidence="5">CGMCC 4.7306</strain>
    </source>
</reference>
<dbReference type="Pfam" id="PF01022">
    <property type="entry name" value="HTH_5"/>
    <property type="match status" value="1"/>
</dbReference>
<dbReference type="RefSeq" id="WP_188895726.1">
    <property type="nucleotide sequence ID" value="NZ_BMMZ01000005.1"/>
</dbReference>
<evidence type="ECO:0000259" key="4">
    <source>
        <dbReference type="PROSITE" id="PS50987"/>
    </source>
</evidence>